<evidence type="ECO:0000313" key="2">
    <source>
        <dbReference type="EMBL" id="KAJ3594666.1"/>
    </source>
</evidence>
<reference evidence="2" key="1">
    <citation type="submission" date="2022-07" db="EMBL/GenBank/DDBJ databases">
        <title>Chromosome-level genome of Muraenolepis orangiensis.</title>
        <authorList>
            <person name="Kim J."/>
        </authorList>
    </citation>
    <scope>NUCLEOTIDE SEQUENCE</scope>
    <source>
        <strain evidence="2">KU_S4_2022</strain>
        <tissue evidence="2">Muscle</tissue>
    </source>
</reference>
<dbReference type="AlphaFoldDB" id="A0A9Q0DUD3"/>
<evidence type="ECO:0000313" key="3">
    <source>
        <dbReference type="Proteomes" id="UP001148018"/>
    </source>
</evidence>
<name>A0A9Q0DUD3_9TELE</name>
<dbReference type="Proteomes" id="UP001148018">
    <property type="component" value="Unassembled WGS sequence"/>
</dbReference>
<feature type="compositionally biased region" description="Acidic residues" evidence="1">
    <location>
        <begin position="31"/>
        <end position="54"/>
    </location>
</feature>
<feature type="compositionally biased region" description="Acidic residues" evidence="1">
    <location>
        <begin position="9"/>
        <end position="18"/>
    </location>
</feature>
<keyword evidence="3" id="KW-1185">Reference proteome</keyword>
<feature type="compositionally biased region" description="Polar residues" evidence="1">
    <location>
        <begin position="55"/>
        <end position="85"/>
    </location>
</feature>
<evidence type="ECO:0000256" key="1">
    <source>
        <dbReference type="SAM" id="MobiDB-lite"/>
    </source>
</evidence>
<comment type="caution">
    <text evidence="2">The sequence shown here is derived from an EMBL/GenBank/DDBJ whole genome shotgun (WGS) entry which is preliminary data.</text>
</comment>
<dbReference type="EMBL" id="JANIIK010000111">
    <property type="protein sequence ID" value="KAJ3594666.1"/>
    <property type="molecule type" value="Genomic_DNA"/>
</dbReference>
<protein>
    <submittedName>
        <fullName evidence="2">Uncharacterized protein</fullName>
    </submittedName>
</protein>
<proteinExistence type="predicted"/>
<gene>
    <name evidence="2" type="ORF">NHX12_003973</name>
</gene>
<sequence>MRRVRAEQEDADSEDQDEEHGSSSSYSPYETDSDDSDSDDSELTEDSEDGDDWESVSSKDSGYESNFSLEETPENSRPSSPQENPESLDAWARNPSFEPLADQDLHEDRSAFLQERHPWSKMRSGELSPAPCLGAPYGSGKRSLEEAYGEAGDSSDGAPLQKRQRSEYSDDSSFLWYCGEGLVKRDIVCCERYYYDDYSVVELQGSAHVGIG</sequence>
<feature type="region of interest" description="Disordered" evidence="1">
    <location>
        <begin position="1"/>
        <end position="170"/>
    </location>
</feature>
<accession>A0A9Q0DUD3</accession>
<feature type="compositionally biased region" description="Basic and acidic residues" evidence="1">
    <location>
        <begin position="103"/>
        <end position="118"/>
    </location>
</feature>
<organism evidence="2 3">
    <name type="scientific">Muraenolepis orangiensis</name>
    <name type="common">Patagonian moray cod</name>
    <dbReference type="NCBI Taxonomy" id="630683"/>
    <lineage>
        <taxon>Eukaryota</taxon>
        <taxon>Metazoa</taxon>
        <taxon>Chordata</taxon>
        <taxon>Craniata</taxon>
        <taxon>Vertebrata</taxon>
        <taxon>Euteleostomi</taxon>
        <taxon>Actinopterygii</taxon>
        <taxon>Neopterygii</taxon>
        <taxon>Teleostei</taxon>
        <taxon>Neoteleostei</taxon>
        <taxon>Acanthomorphata</taxon>
        <taxon>Zeiogadaria</taxon>
        <taxon>Gadariae</taxon>
        <taxon>Gadiformes</taxon>
        <taxon>Muraenolepidoidei</taxon>
        <taxon>Muraenolepididae</taxon>
        <taxon>Muraenolepis</taxon>
    </lineage>
</organism>